<name>A0A922I4X8_DERFA</name>
<dbReference type="InterPro" id="IPR022773">
    <property type="entry name" value="Siva"/>
</dbReference>
<accession>A0A922I4X8</accession>
<dbReference type="OrthoDB" id="60860at2759"/>
<evidence type="ECO:0000313" key="3">
    <source>
        <dbReference type="EMBL" id="KAH9521293.1"/>
    </source>
</evidence>
<evidence type="ECO:0000313" key="4">
    <source>
        <dbReference type="Proteomes" id="UP000790347"/>
    </source>
</evidence>
<dbReference type="AlphaFoldDB" id="A0A922I4X8"/>
<evidence type="ECO:0000313" key="2">
    <source>
        <dbReference type="EMBL" id="KAH7640396.1"/>
    </source>
</evidence>
<dbReference type="PANTHER" id="PTHR14365">
    <property type="entry name" value="APOPTOSIS REGULATORY PROTEIN SIVA"/>
    <property type="match status" value="1"/>
</dbReference>
<dbReference type="GO" id="GO:0005175">
    <property type="term" value="F:CD27 receptor binding"/>
    <property type="evidence" value="ECO:0007669"/>
    <property type="project" value="TreeGrafter"/>
</dbReference>
<dbReference type="PANTHER" id="PTHR14365:SF1">
    <property type="entry name" value="APOPTOSIS REGULATORY PROTEIN SIVA"/>
    <property type="match status" value="1"/>
</dbReference>
<reference evidence="3" key="1">
    <citation type="submission" date="2013-05" db="EMBL/GenBank/DDBJ databases">
        <authorList>
            <person name="Yim A.K.Y."/>
            <person name="Chan T.F."/>
            <person name="Ji K.M."/>
            <person name="Liu X.Y."/>
            <person name="Zhou J.W."/>
            <person name="Li R.Q."/>
            <person name="Yang K.Y."/>
            <person name="Li J."/>
            <person name="Li M."/>
            <person name="Law P.T.W."/>
            <person name="Wu Y.L."/>
            <person name="Cai Z.L."/>
            <person name="Qin H."/>
            <person name="Bao Y."/>
            <person name="Leung R.K.K."/>
            <person name="Ng P.K.S."/>
            <person name="Zou J."/>
            <person name="Zhong X.J."/>
            <person name="Ran P.X."/>
            <person name="Zhong N.S."/>
            <person name="Liu Z.G."/>
            <person name="Tsui S.K.W."/>
        </authorList>
    </citation>
    <scope>NUCLEOTIDE SEQUENCE</scope>
    <source>
        <strain evidence="3">Derf</strain>
        <tissue evidence="3">Whole organism</tissue>
    </source>
</reference>
<dbReference type="EMBL" id="SDOV01000005">
    <property type="protein sequence ID" value="KAH7640396.1"/>
    <property type="molecule type" value="Genomic_DNA"/>
</dbReference>
<evidence type="ECO:0000256" key="1">
    <source>
        <dbReference type="SAM" id="MobiDB-lite"/>
    </source>
</evidence>
<gene>
    <name evidence="3" type="ORF">DERF_004962</name>
    <name evidence="2" type="ORF">HUG17_7863</name>
</gene>
<proteinExistence type="predicted"/>
<sequence>MTLKRSLNDVNDDDDGHHHYNQGPSSTLKTFDSPSKRQRNNVQLLQQFPSYLVKINPFTSMTMHRNESKSVQIMGALICHQCNSRVIGHIKCDFCDHIICHDCQQLCLKCHRYFCGLCSIKTYDYSNECTNVAICFNCNQ</sequence>
<reference evidence="3" key="4">
    <citation type="journal article" date="2022" name="Res Sq">
        <title>Comparative Genomics Reveals Insights into the Divergent Evolution of Astigmatic Mites and Household Pest Adaptations.</title>
        <authorList>
            <person name="Xiong Q."/>
            <person name="Wan A.T.-Y."/>
            <person name="Liu X.-Y."/>
            <person name="Fung C.S.-H."/>
            <person name="Xiao X."/>
            <person name="Malainual N."/>
            <person name="Hou J."/>
            <person name="Wang L."/>
            <person name="Wang M."/>
            <person name="Yang K."/>
            <person name="Cui Y."/>
            <person name="Leung E."/>
            <person name="Nong W."/>
            <person name="Shin S.-K."/>
            <person name="Au S."/>
            <person name="Jeong K.Y."/>
            <person name="Chew F.T."/>
            <person name="Hui J."/>
            <person name="Leung T.F."/>
            <person name="Tungtrongchitr A."/>
            <person name="Zhong N."/>
            <person name="Liu Z."/>
            <person name="Tsui S."/>
        </authorList>
    </citation>
    <scope>NUCLEOTIDE SEQUENCE</scope>
    <source>
        <strain evidence="3">Derf</strain>
        <tissue evidence="3">Whole organism</tissue>
    </source>
</reference>
<dbReference type="EMBL" id="ASGP02000002">
    <property type="protein sequence ID" value="KAH9521293.1"/>
    <property type="molecule type" value="Genomic_DNA"/>
</dbReference>
<reference evidence="2" key="2">
    <citation type="submission" date="2020-06" db="EMBL/GenBank/DDBJ databases">
        <authorList>
            <person name="Ji K."/>
            <person name="Li J."/>
        </authorList>
    </citation>
    <scope>NUCLEOTIDE SEQUENCE</scope>
    <source>
        <strain evidence="2">JKM2019</strain>
        <tissue evidence="2">Whole body</tissue>
    </source>
</reference>
<protein>
    <recommendedName>
        <fullName evidence="5">Apoptosis regulatory protein Siva</fullName>
    </recommendedName>
</protein>
<dbReference type="Pfam" id="PF05458">
    <property type="entry name" value="Siva"/>
    <property type="match status" value="1"/>
</dbReference>
<feature type="compositionally biased region" description="Polar residues" evidence="1">
    <location>
        <begin position="22"/>
        <end position="33"/>
    </location>
</feature>
<organism evidence="3 4">
    <name type="scientific">Dermatophagoides farinae</name>
    <name type="common">American house dust mite</name>
    <dbReference type="NCBI Taxonomy" id="6954"/>
    <lineage>
        <taxon>Eukaryota</taxon>
        <taxon>Metazoa</taxon>
        <taxon>Ecdysozoa</taxon>
        <taxon>Arthropoda</taxon>
        <taxon>Chelicerata</taxon>
        <taxon>Arachnida</taxon>
        <taxon>Acari</taxon>
        <taxon>Acariformes</taxon>
        <taxon>Sarcoptiformes</taxon>
        <taxon>Astigmata</taxon>
        <taxon>Psoroptidia</taxon>
        <taxon>Analgoidea</taxon>
        <taxon>Pyroglyphidae</taxon>
        <taxon>Dermatophagoidinae</taxon>
        <taxon>Dermatophagoides</taxon>
    </lineage>
</organism>
<comment type="caution">
    <text evidence="3">The sequence shown here is derived from an EMBL/GenBank/DDBJ whole genome shotgun (WGS) entry which is preliminary data.</text>
</comment>
<evidence type="ECO:0008006" key="5">
    <source>
        <dbReference type="Google" id="ProtNLM"/>
    </source>
</evidence>
<dbReference type="Proteomes" id="UP000828236">
    <property type="component" value="Unassembled WGS sequence"/>
</dbReference>
<keyword evidence="4" id="KW-1185">Reference proteome</keyword>
<dbReference type="Proteomes" id="UP000790347">
    <property type="component" value="Unassembled WGS sequence"/>
</dbReference>
<feature type="region of interest" description="Disordered" evidence="1">
    <location>
        <begin position="1"/>
        <end position="34"/>
    </location>
</feature>
<reference evidence="2" key="3">
    <citation type="journal article" date="2021" name="World Allergy Organ. J.">
        <title>Chromosome-level assembly of Dermatophagoides farinae genome and transcriptome reveals two novel allergens Der f 37 and Der f 39.</title>
        <authorList>
            <person name="Chen J."/>
            <person name="Cai Z."/>
            <person name="Fan D."/>
            <person name="Hu J."/>
            <person name="Hou Y."/>
            <person name="He Y."/>
            <person name="Zhang Z."/>
            <person name="Zhao Z."/>
            <person name="Gao P."/>
            <person name="Hu W."/>
            <person name="Sun J."/>
            <person name="Li J."/>
            <person name="Ji K."/>
        </authorList>
    </citation>
    <scope>NUCLEOTIDE SEQUENCE</scope>
    <source>
        <strain evidence="2">JKM2019</strain>
    </source>
</reference>
<dbReference type="GO" id="GO:0097191">
    <property type="term" value="P:extrinsic apoptotic signaling pathway"/>
    <property type="evidence" value="ECO:0007669"/>
    <property type="project" value="TreeGrafter"/>
</dbReference>